<dbReference type="CDD" id="cd04301">
    <property type="entry name" value="NAT_SF"/>
    <property type="match status" value="1"/>
</dbReference>
<dbReference type="GO" id="GO:0008080">
    <property type="term" value="F:N-acetyltransferase activity"/>
    <property type="evidence" value="ECO:0007669"/>
    <property type="project" value="TreeGrafter"/>
</dbReference>
<dbReference type="Gene3D" id="3.40.630.30">
    <property type="match status" value="1"/>
</dbReference>
<keyword evidence="1 4" id="KW-0808">Transferase</keyword>
<dbReference type="PROSITE" id="PS51186">
    <property type="entry name" value="GNAT"/>
    <property type="match status" value="1"/>
</dbReference>
<reference evidence="5" key="1">
    <citation type="submission" date="2016-10" db="EMBL/GenBank/DDBJ databases">
        <authorList>
            <person name="Varghese N."/>
            <person name="Submissions S."/>
        </authorList>
    </citation>
    <scope>NUCLEOTIDE SEQUENCE [LARGE SCALE GENOMIC DNA]</scope>
    <source>
        <strain evidence="5">DSM 45843</strain>
    </source>
</reference>
<protein>
    <submittedName>
        <fullName evidence="4">Acetyltransferase (GNAT) family protein</fullName>
    </submittedName>
</protein>
<dbReference type="InterPro" id="IPR016181">
    <property type="entry name" value="Acyl_CoA_acyltransferase"/>
</dbReference>
<dbReference type="InterPro" id="IPR051016">
    <property type="entry name" value="Diverse_Substrate_AcTransf"/>
</dbReference>
<dbReference type="InterPro" id="IPR000182">
    <property type="entry name" value="GNAT_dom"/>
</dbReference>
<dbReference type="Pfam" id="PF00583">
    <property type="entry name" value="Acetyltransf_1"/>
    <property type="match status" value="1"/>
</dbReference>
<dbReference type="PANTHER" id="PTHR10545">
    <property type="entry name" value="DIAMINE N-ACETYLTRANSFERASE"/>
    <property type="match status" value="1"/>
</dbReference>
<evidence type="ECO:0000259" key="3">
    <source>
        <dbReference type="PROSITE" id="PS51186"/>
    </source>
</evidence>
<keyword evidence="2" id="KW-0012">Acyltransferase</keyword>
<feature type="domain" description="N-acetyltransferase" evidence="3">
    <location>
        <begin position="5"/>
        <end position="151"/>
    </location>
</feature>
<dbReference type="STRING" id="1052260.SAMN05660199_03687"/>
<dbReference type="OrthoDB" id="9805924at2"/>
<evidence type="ECO:0000256" key="1">
    <source>
        <dbReference type="ARBA" id="ARBA00022679"/>
    </source>
</evidence>
<dbReference type="AlphaFoldDB" id="A0A1H0RZN9"/>
<dbReference type="Proteomes" id="UP000199088">
    <property type="component" value="Unassembled WGS sequence"/>
</dbReference>
<sequence>MSTDPVVRPLRSADRSAWDPLWAGYLAFYRQDLAPDVTEAAFARLCVGGDDLFGLVAVDADDRPVGFSHALLHASTWAPGGVCYLEDLYVDPGVRGGATGRALIEATAREARSRGAQTLYWRTQAYNGRARSLYDHVAHLTSDVLYERDLDG</sequence>
<accession>A0A1H0RZN9</accession>
<name>A0A1H0RZN9_9ACTN</name>
<gene>
    <name evidence="4" type="ORF">SAMN05660199_03687</name>
</gene>
<dbReference type="EMBL" id="FNIR01000012">
    <property type="protein sequence ID" value="SDP34779.1"/>
    <property type="molecule type" value="Genomic_DNA"/>
</dbReference>
<evidence type="ECO:0000313" key="4">
    <source>
        <dbReference type="EMBL" id="SDP34779.1"/>
    </source>
</evidence>
<dbReference type="PANTHER" id="PTHR10545:SF42">
    <property type="entry name" value="ACETYLTRANSFERASE"/>
    <property type="match status" value="1"/>
</dbReference>
<evidence type="ECO:0000256" key="2">
    <source>
        <dbReference type="ARBA" id="ARBA00023315"/>
    </source>
</evidence>
<proteinExistence type="predicted"/>
<keyword evidence="5" id="KW-1185">Reference proteome</keyword>
<dbReference type="RefSeq" id="WP_091247874.1">
    <property type="nucleotide sequence ID" value="NZ_FNIR01000012.1"/>
</dbReference>
<organism evidence="4 5">
    <name type="scientific">Klenkia soli</name>
    <dbReference type="NCBI Taxonomy" id="1052260"/>
    <lineage>
        <taxon>Bacteria</taxon>
        <taxon>Bacillati</taxon>
        <taxon>Actinomycetota</taxon>
        <taxon>Actinomycetes</taxon>
        <taxon>Geodermatophilales</taxon>
        <taxon>Geodermatophilaceae</taxon>
        <taxon>Klenkia</taxon>
    </lineage>
</organism>
<evidence type="ECO:0000313" key="5">
    <source>
        <dbReference type="Proteomes" id="UP000199088"/>
    </source>
</evidence>
<dbReference type="SUPFAM" id="SSF55729">
    <property type="entry name" value="Acyl-CoA N-acyltransferases (Nat)"/>
    <property type="match status" value="1"/>
</dbReference>